<evidence type="ECO:0000256" key="3">
    <source>
        <dbReference type="PIRSR" id="PIRSR036492-1"/>
    </source>
</evidence>
<dbReference type="InterPro" id="IPR016163">
    <property type="entry name" value="Ald_DH_C"/>
</dbReference>
<evidence type="ECO:0000313" key="7">
    <source>
        <dbReference type="EMBL" id="CAH7683014.1"/>
    </source>
</evidence>
<proteinExistence type="inferred from homology"/>
<dbReference type="GO" id="GO:0005737">
    <property type="term" value="C:cytoplasm"/>
    <property type="evidence" value="ECO:0007669"/>
    <property type="project" value="TreeGrafter"/>
</dbReference>
<evidence type="ECO:0000256" key="2">
    <source>
        <dbReference type="ARBA" id="ARBA00023002"/>
    </source>
</evidence>
<dbReference type="PIRSF" id="PIRSF036492">
    <property type="entry name" value="ALDH"/>
    <property type="match status" value="1"/>
</dbReference>
<dbReference type="CDD" id="cd07087">
    <property type="entry name" value="ALDH_F3-13-14_CALDH-like"/>
    <property type="match status" value="1"/>
</dbReference>
<feature type="domain" description="Aldehyde dehydrogenase" evidence="6">
    <location>
        <begin position="22"/>
        <end position="432"/>
    </location>
</feature>
<dbReference type="Proteomes" id="UP001153365">
    <property type="component" value="Unassembled WGS sequence"/>
</dbReference>
<evidence type="ECO:0000313" key="8">
    <source>
        <dbReference type="Proteomes" id="UP001153365"/>
    </source>
</evidence>
<feature type="non-terminal residue" evidence="7">
    <location>
        <position position="1"/>
    </location>
</feature>
<dbReference type="GO" id="GO:0006081">
    <property type="term" value="P:aldehyde metabolic process"/>
    <property type="evidence" value="ECO:0007669"/>
    <property type="project" value="InterPro"/>
</dbReference>
<dbReference type="PANTHER" id="PTHR43570:SF16">
    <property type="entry name" value="ALDEHYDE DEHYDROGENASE TYPE III, ISOFORM Q"/>
    <property type="match status" value="1"/>
</dbReference>
<protein>
    <submittedName>
        <fullName evidence="7">Aldehyde/histidinol dehydrogenase</fullName>
    </submittedName>
</protein>
<feature type="active site" evidence="3 4">
    <location>
        <position position="206"/>
    </location>
</feature>
<reference evidence="7" key="1">
    <citation type="submission" date="2022-06" db="EMBL/GenBank/DDBJ databases">
        <authorList>
            <consortium name="SYNGENTA / RWTH Aachen University"/>
        </authorList>
    </citation>
    <scope>NUCLEOTIDE SEQUENCE</scope>
</reference>
<keyword evidence="2 5" id="KW-0560">Oxidoreductase</keyword>
<feature type="active site" evidence="3">
    <location>
        <position position="240"/>
    </location>
</feature>
<evidence type="ECO:0000259" key="6">
    <source>
        <dbReference type="Pfam" id="PF00171"/>
    </source>
</evidence>
<dbReference type="Pfam" id="PF00171">
    <property type="entry name" value="Aldedh"/>
    <property type="match status" value="1"/>
</dbReference>
<dbReference type="PANTHER" id="PTHR43570">
    <property type="entry name" value="ALDEHYDE DEHYDROGENASE"/>
    <property type="match status" value="1"/>
</dbReference>
<dbReference type="InterPro" id="IPR016161">
    <property type="entry name" value="Ald_DH/histidinol_DH"/>
</dbReference>
<dbReference type="InterPro" id="IPR029510">
    <property type="entry name" value="Ald_DH_CS_GLU"/>
</dbReference>
<dbReference type="Gene3D" id="3.40.309.10">
    <property type="entry name" value="Aldehyde Dehydrogenase, Chain A, domain 2"/>
    <property type="match status" value="1"/>
</dbReference>
<dbReference type="InterPro" id="IPR012394">
    <property type="entry name" value="Aldehyde_DH_NAD(P)"/>
</dbReference>
<dbReference type="GO" id="GO:0004029">
    <property type="term" value="F:aldehyde dehydrogenase (NAD+) activity"/>
    <property type="evidence" value="ECO:0007669"/>
    <property type="project" value="TreeGrafter"/>
</dbReference>
<evidence type="ECO:0000256" key="1">
    <source>
        <dbReference type="ARBA" id="ARBA00009986"/>
    </source>
</evidence>
<organism evidence="7 8">
    <name type="scientific">Phakopsora pachyrhizi</name>
    <name type="common">Asian soybean rust disease fungus</name>
    <dbReference type="NCBI Taxonomy" id="170000"/>
    <lineage>
        <taxon>Eukaryota</taxon>
        <taxon>Fungi</taxon>
        <taxon>Dikarya</taxon>
        <taxon>Basidiomycota</taxon>
        <taxon>Pucciniomycotina</taxon>
        <taxon>Pucciniomycetes</taxon>
        <taxon>Pucciniales</taxon>
        <taxon>Phakopsoraceae</taxon>
        <taxon>Phakopsora</taxon>
    </lineage>
</organism>
<comment type="similarity">
    <text evidence="1 5">Belongs to the aldehyde dehydrogenase family.</text>
</comment>
<dbReference type="PROSITE" id="PS00687">
    <property type="entry name" value="ALDEHYDE_DEHYDR_GLU"/>
    <property type="match status" value="1"/>
</dbReference>
<dbReference type="InterPro" id="IPR015590">
    <property type="entry name" value="Aldehyde_DH_dom"/>
</dbReference>
<evidence type="ECO:0000256" key="5">
    <source>
        <dbReference type="RuleBase" id="RU003345"/>
    </source>
</evidence>
<evidence type="ECO:0000256" key="4">
    <source>
        <dbReference type="PROSITE-ProRule" id="PRU10007"/>
    </source>
</evidence>
<dbReference type="EMBL" id="CALTRL010004390">
    <property type="protein sequence ID" value="CAH7683014.1"/>
    <property type="molecule type" value="Genomic_DNA"/>
</dbReference>
<sequence length="546" mass="61890">KKAYRTVANGNSSGITKTYSWRLHQLKQLAYLIQENETSFEAALEIDLGRPRQETHGADLNGTTYEILNAIKNLQDWMRPTNVKTDLMWKVYEPKIFHEPKGLVLIISPWNYPVALLIGPLVGAIAGGNSVILKPSENCPATASLMTRLIESYMDSNNIQVINGDQHQATKLLDLKFDHIFYTGNEKAGRIVATKAAQTLTPVTLELGGKSPVIIFDDADLLKTARRILWGKMYNAGQTCVAPDYLLVPKDLEDQFIKMFQKVLKEFYPNKSTETKQQGNQYSQIINERQFNRLKNLLNKTKGEAVLFEDLNQKNDSHLKFPITLVKNVKEDDELMKEEIFGPILPIMSYESQDDLVNKLRRTQSAPPLAIYAFSKNEGNLELVRNNTKSGQLVFNELLSQFVIPGLPFGGFGTSGIGSYHGYYSFQTFTHERSSVKLPFWAESLIAIRNPPYNLKKAKLAQLILKPKRLSGRSNPNLPRIDAQVAPSSVGFLKFTKLYVFVLAVLLLFFKLKSNKDGGDFELIFARFEIKDQVLYIVYRFFGLEK</sequence>
<name>A0AAV0B7S9_PHAPC</name>
<dbReference type="FunFam" id="3.40.605.10:FF:000004">
    <property type="entry name" value="Aldehyde dehydrogenase"/>
    <property type="match status" value="1"/>
</dbReference>
<dbReference type="Gene3D" id="3.40.605.10">
    <property type="entry name" value="Aldehyde Dehydrogenase, Chain A, domain 1"/>
    <property type="match status" value="1"/>
</dbReference>
<dbReference type="SUPFAM" id="SSF53720">
    <property type="entry name" value="ALDH-like"/>
    <property type="match status" value="1"/>
</dbReference>
<keyword evidence="8" id="KW-1185">Reference proteome</keyword>
<gene>
    <name evidence="7" type="ORF">PPACK8108_LOCUS16235</name>
</gene>
<dbReference type="InterPro" id="IPR016162">
    <property type="entry name" value="Ald_DH_N"/>
</dbReference>
<dbReference type="AlphaFoldDB" id="A0AAV0B7S9"/>
<comment type="caution">
    <text evidence="7">The sequence shown here is derived from an EMBL/GenBank/DDBJ whole genome shotgun (WGS) entry which is preliminary data.</text>
</comment>
<accession>A0AAV0B7S9</accession>